<feature type="domain" description="CAAX prenyl protease 2/Lysostaphin resistance protein A-like" evidence="3">
    <location>
        <begin position="104"/>
        <end position="202"/>
    </location>
</feature>
<evidence type="ECO:0000313" key="5">
    <source>
        <dbReference type="Proteomes" id="UP001596282"/>
    </source>
</evidence>
<keyword evidence="2" id="KW-1133">Transmembrane helix</keyword>
<feature type="transmembrane region" description="Helical" evidence="2">
    <location>
        <begin position="139"/>
        <end position="156"/>
    </location>
</feature>
<dbReference type="GO" id="GO:0016787">
    <property type="term" value="F:hydrolase activity"/>
    <property type="evidence" value="ECO:0007669"/>
    <property type="project" value="UniProtKB-KW"/>
</dbReference>
<dbReference type="PANTHER" id="PTHR36435:SF1">
    <property type="entry name" value="CAAX AMINO TERMINAL PROTEASE FAMILY PROTEIN"/>
    <property type="match status" value="1"/>
</dbReference>
<comment type="caution">
    <text evidence="4">The sequence shown here is derived from an EMBL/GenBank/DDBJ whole genome shotgun (WGS) entry which is preliminary data.</text>
</comment>
<dbReference type="PANTHER" id="PTHR36435">
    <property type="entry name" value="SLR1288 PROTEIN"/>
    <property type="match status" value="1"/>
</dbReference>
<evidence type="ECO:0000256" key="2">
    <source>
        <dbReference type="SAM" id="Phobius"/>
    </source>
</evidence>
<dbReference type="EC" id="3.4.-.-" evidence="4"/>
<protein>
    <submittedName>
        <fullName evidence="4">CPBP family intramembrane glutamic endopeptidase</fullName>
        <ecNumber evidence="4">3.4.-.-</ecNumber>
    </submittedName>
</protein>
<keyword evidence="5" id="KW-1185">Reference proteome</keyword>
<dbReference type="EMBL" id="JBHSSC010000045">
    <property type="protein sequence ID" value="MFC6182513.1"/>
    <property type="molecule type" value="Genomic_DNA"/>
</dbReference>
<keyword evidence="2" id="KW-0472">Membrane</keyword>
<reference evidence="5" key="1">
    <citation type="journal article" date="2019" name="Int. J. Syst. Evol. Microbiol.">
        <title>The Global Catalogue of Microorganisms (GCM) 10K type strain sequencing project: providing services to taxonomists for standard genome sequencing and annotation.</title>
        <authorList>
            <consortium name="The Broad Institute Genomics Platform"/>
            <consortium name="The Broad Institute Genome Sequencing Center for Infectious Disease"/>
            <person name="Wu L."/>
            <person name="Ma J."/>
        </authorList>
    </citation>
    <scope>NUCLEOTIDE SEQUENCE [LARGE SCALE GENOMIC DNA]</scope>
    <source>
        <strain evidence="5">CCM 8933</strain>
    </source>
</reference>
<dbReference type="InterPro" id="IPR003675">
    <property type="entry name" value="Rce1/LyrA-like_dom"/>
</dbReference>
<evidence type="ECO:0000256" key="1">
    <source>
        <dbReference type="ARBA" id="ARBA00009067"/>
    </source>
</evidence>
<comment type="similarity">
    <text evidence="1">Belongs to the UPF0177 family.</text>
</comment>
<gene>
    <name evidence="4" type="ORF">ACFP5Y_14840</name>
</gene>
<accession>A0ABW1S410</accession>
<name>A0ABW1S410_9LACO</name>
<dbReference type="Pfam" id="PF02517">
    <property type="entry name" value="Rce1-like"/>
    <property type="match status" value="1"/>
</dbReference>
<evidence type="ECO:0000313" key="4">
    <source>
        <dbReference type="EMBL" id="MFC6182513.1"/>
    </source>
</evidence>
<sequence>MKTFKRGWGAAVLLFILVPVMMFAAAWFVKLTGLSSQVSGPLQDGIVLLGAWTYNRFFAKVPIHWGHVHHLGDQLRLAVPALILVGLLATAKLVQLFQTPFQPLMIFYLCYVILIGLTEEFVFRGVLIPLLARSLPGKTLTVIILDSALFGGLHLINTTQISWTYVLPQILFAMALGTFFAGLYVSTNNLMLPIILHAVTDVSLITQLINHPTNWNNFNISTSASMAVSAFYFIILVIAILVVKNQVRGITIQTELKS</sequence>
<keyword evidence="4" id="KW-0378">Hydrolase</keyword>
<feature type="transmembrane region" description="Helical" evidence="2">
    <location>
        <begin position="75"/>
        <end position="94"/>
    </location>
</feature>
<organism evidence="4 5">
    <name type="scientific">Lactiplantibacillus daowaiensis</name>
    <dbReference type="NCBI Taxonomy" id="2559918"/>
    <lineage>
        <taxon>Bacteria</taxon>
        <taxon>Bacillati</taxon>
        <taxon>Bacillota</taxon>
        <taxon>Bacilli</taxon>
        <taxon>Lactobacillales</taxon>
        <taxon>Lactobacillaceae</taxon>
        <taxon>Lactiplantibacillus</taxon>
    </lineage>
</organism>
<feature type="transmembrane region" description="Helical" evidence="2">
    <location>
        <begin position="162"/>
        <end position="183"/>
    </location>
</feature>
<dbReference type="RefSeq" id="WP_137627248.1">
    <property type="nucleotide sequence ID" value="NZ_BJDJ01000001.1"/>
</dbReference>
<feature type="transmembrane region" description="Helical" evidence="2">
    <location>
        <begin position="7"/>
        <end position="28"/>
    </location>
</feature>
<feature type="transmembrane region" description="Helical" evidence="2">
    <location>
        <begin position="106"/>
        <end position="127"/>
    </location>
</feature>
<proteinExistence type="inferred from homology"/>
<dbReference type="Proteomes" id="UP001596282">
    <property type="component" value="Unassembled WGS sequence"/>
</dbReference>
<dbReference type="InterPro" id="IPR052710">
    <property type="entry name" value="CAAX_protease"/>
</dbReference>
<evidence type="ECO:0000259" key="3">
    <source>
        <dbReference type="Pfam" id="PF02517"/>
    </source>
</evidence>
<keyword evidence="2" id="KW-0812">Transmembrane</keyword>
<feature type="transmembrane region" description="Helical" evidence="2">
    <location>
        <begin position="221"/>
        <end position="243"/>
    </location>
</feature>